<evidence type="ECO:0000313" key="12">
    <source>
        <dbReference type="Proteomes" id="UP001171620"/>
    </source>
</evidence>
<evidence type="ECO:0000256" key="1">
    <source>
        <dbReference type="ARBA" id="ARBA00004883"/>
    </source>
</evidence>
<comment type="pathway">
    <text evidence="1 9">Nucleotide-sugar biosynthesis; GDP-L-fucose biosynthesis via de novo pathway; GDP-L-fucose from GDP-alpha-D-mannose: step 2/2.</text>
</comment>
<sequence>MNKNTRIFVAGHRGMVGSAVVRALAAKKYCNVVTRSRSQLDLTNQISVEAFFRDNEIDVVVLAAAKVGGILANDTYPADFLYLNLMIEANVIQAAYRAGVQRLVFLGSSCIYPRDCPQPIREEYLLTGPLEKTNEPYAIAKIAGIKLCEAFNRQYGTKYVSLMPTNLYGPNDNYDLNSSHVLPALINKAHRAKQESESTLSVWGSGNPRREFLHVDDLADAVVFILETGISNGLFNVGSGIDVSIRELAELVLTIVGSDAKLEFDRSKPDGTPRKLMDVSRLADIGWTSKIPLDAGILSTYQDYLARILEDEKQV</sequence>
<proteinExistence type="inferred from homology"/>
<feature type="binding site" evidence="9">
    <location>
        <position position="141"/>
    </location>
    <ligand>
        <name>NADP(+)</name>
        <dbReference type="ChEBI" id="CHEBI:58349"/>
    </ligand>
</feature>
<evidence type="ECO:0000256" key="7">
    <source>
        <dbReference type="ARBA" id="ARBA00023268"/>
    </source>
</evidence>
<evidence type="ECO:0000313" key="11">
    <source>
        <dbReference type="EMBL" id="MDN7797719.1"/>
    </source>
</evidence>
<evidence type="ECO:0000256" key="6">
    <source>
        <dbReference type="ARBA" id="ARBA00023235"/>
    </source>
</evidence>
<protein>
    <recommendedName>
        <fullName evidence="3 9">GDP-L-fucose synthase</fullName>
        <ecNumber evidence="3 9">1.1.1.271</ecNumber>
    </recommendedName>
    <alternativeName>
        <fullName evidence="9">GDP-4-keto-6-deoxy-D-mannose-3,5-epimerase-4-reductase</fullName>
    </alternativeName>
</protein>
<comment type="similarity">
    <text evidence="2 9">Belongs to the NAD(P)-dependent epimerase/dehydratase family. Fucose synthase subfamily.</text>
</comment>
<keyword evidence="7 9" id="KW-0511">Multifunctional enzyme</keyword>
<organism evidence="11 12">
    <name type="scientific">Burkholderia vietnamiensis</name>
    <dbReference type="NCBI Taxonomy" id="60552"/>
    <lineage>
        <taxon>Bacteria</taxon>
        <taxon>Pseudomonadati</taxon>
        <taxon>Pseudomonadota</taxon>
        <taxon>Betaproteobacteria</taxon>
        <taxon>Burkholderiales</taxon>
        <taxon>Burkholderiaceae</taxon>
        <taxon>Burkholderia</taxon>
        <taxon>Burkholderia cepacia complex</taxon>
    </lineage>
</organism>
<dbReference type="RefSeq" id="WP_301788755.1">
    <property type="nucleotide sequence ID" value="NZ_JAUJRV010000021.1"/>
</dbReference>
<feature type="binding site" evidence="9">
    <location>
        <position position="203"/>
    </location>
    <ligand>
        <name>substrate</name>
    </ligand>
</feature>
<dbReference type="HAMAP" id="MF_00956">
    <property type="entry name" value="GDP_fucose_synth"/>
    <property type="match status" value="1"/>
</dbReference>
<dbReference type="Pfam" id="PF01370">
    <property type="entry name" value="Epimerase"/>
    <property type="match status" value="1"/>
</dbReference>
<dbReference type="PANTHER" id="PTHR43238:SF1">
    <property type="entry name" value="GDP-L-FUCOSE SYNTHASE"/>
    <property type="match status" value="1"/>
</dbReference>
<keyword evidence="4 9" id="KW-0521">NADP</keyword>
<evidence type="ECO:0000259" key="10">
    <source>
        <dbReference type="Pfam" id="PF01370"/>
    </source>
</evidence>
<comment type="catalytic activity">
    <reaction evidence="8 9">
        <text>GDP-beta-L-fucose + NADP(+) = GDP-4-dehydro-alpha-D-rhamnose + NADPH + H(+)</text>
        <dbReference type="Rhea" id="RHEA:18885"/>
        <dbReference type="ChEBI" id="CHEBI:15378"/>
        <dbReference type="ChEBI" id="CHEBI:57273"/>
        <dbReference type="ChEBI" id="CHEBI:57783"/>
        <dbReference type="ChEBI" id="CHEBI:57964"/>
        <dbReference type="ChEBI" id="CHEBI:58349"/>
        <dbReference type="EC" id="1.1.1.271"/>
    </reaction>
</comment>
<feature type="binding site" evidence="9">
    <location>
        <begin position="11"/>
        <end position="17"/>
    </location>
    <ligand>
        <name>NADP(+)</name>
        <dbReference type="ChEBI" id="CHEBI:58349"/>
    </ligand>
</feature>
<keyword evidence="6 9" id="KW-0413">Isomerase</keyword>
<dbReference type="FunFam" id="3.40.50.720:FF:000101">
    <property type="entry name" value="GDP-L-fucose synthase"/>
    <property type="match status" value="1"/>
</dbReference>
<comment type="function">
    <text evidence="9">Catalyzes the two-step NADP-dependent conversion of GDP-4-dehydro-6-deoxy-D-mannose to GDP-fucose, involving an epimerase and a reductase reaction.</text>
</comment>
<dbReference type="SUPFAM" id="SSF51735">
    <property type="entry name" value="NAD(P)-binding Rossmann-fold domains"/>
    <property type="match status" value="1"/>
</dbReference>
<reference evidence="11" key="1">
    <citation type="submission" date="2023-07" db="EMBL/GenBank/DDBJ databases">
        <title>A collection of bacterial strains from the Burkholderia cepacia Research Laboratory and Repository.</title>
        <authorList>
            <person name="Lipuma J."/>
            <person name="Spilker T."/>
            <person name="Caverly L."/>
        </authorList>
    </citation>
    <scope>NUCLEOTIDE SEQUENCE</scope>
    <source>
        <strain evidence="11">AU44268</strain>
    </source>
</reference>
<feature type="binding site" evidence="9">
    <location>
        <begin position="164"/>
        <end position="167"/>
    </location>
    <ligand>
        <name>NADP(+)</name>
        <dbReference type="ChEBI" id="CHEBI:58349"/>
    </ligand>
</feature>
<evidence type="ECO:0000256" key="5">
    <source>
        <dbReference type="ARBA" id="ARBA00023002"/>
    </source>
</evidence>
<evidence type="ECO:0000256" key="3">
    <source>
        <dbReference type="ARBA" id="ARBA00012371"/>
    </source>
</evidence>
<dbReference type="GO" id="GO:0050577">
    <property type="term" value="F:GDP-L-fucose synthase activity"/>
    <property type="evidence" value="ECO:0007669"/>
    <property type="project" value="UniProtKB-UniRule"/>
</dbReference>
<feature type="active site" description="Proton donor/acceptor" evidence="9">
    <location>
        <position position="137"/>
    </location>
</feature>
<feature type="binding site" evidence="9">
    <location>
        <begin position="106"/>
        <end position="109"/>
    </location>
    <ligand>
        <name>NADP(+)</name>
        <dbReference type="ChEBI" id="CHEBI:58349"/>
    </ligand>
</feature>
<keyword evidence="5 9" id="KW-0560">Oxidoreductase</keyword>
<dbReference type="InterPro" id="IPR028614">
    <property type="entry name" value="GDP_fucose/colitose_synth"/>
</dbReference>
<accession>A0AAW7T6E8</accession>
<dbReference type="AlphaFoldDB" id="A0AAW7T6E8"/>
<dbReference type="Proteomes" id="UP001171620">
    <property type="component" value="Unassembled WGS sequence"/>
</dbReference>
<comment type="caution">
    <text evidence="11">The sequence shown here is derived from an EMBL/GenBank/DDBJ whole genome shotgun (WGS) entry which is preliminary data.</text>
</comment>
<feature type="binding site" evidence="9">
    <location>
        <position position="270"/>
    </location>
    <ligand>
        <name>substrate</name>
    </ligand>
</feature>
<dbReference type="Gene3D" id="3.90.25.10">
    <property type="entry name" value="UDP-galactose 4-epimerase, domain 1"/>
    <property type="match status" value="1"/>
</dbReference>
<feature type="binding site" evidence="9">
    <location>
        <position position="180"/>
    </location>
    <ligand>
        <name>NADP(+)</name>
        <dbReference type="ChEBI" id="CHEBI:58349"/>
    </ligand>
</feature>
<feature type="binding site" evidence="9">
    <location>
        <position position="210"/>
    </location>
    <ligand>
        <name>substrate</name>
    </ligand>
</feature>
<feature type="binding site" evidence="9">
    <location>
        <position position="188"/>
    </location>
    <ligand>
        <name>substrate</name>
    </ligand>
</feature>
<gene>
    <name evidence="9" type="primary">fcl</name>
    <name evidence="11" type="ORF">QZM33_22520</name>
</gene>
<name>A0AAW7T6E8_BURVI</name>
<evidence type="ECO:0000256" key="8">
    <source>
        <dbReference type="ARBA" id="ARBA00051935"/>
    </source>
</evidence>
<feature type="site" description="Important for catalytic activity" evidence="9">
    <location>
        <position position="110"/>
    </location>
</feature>
<evidence type="ECO:0000256" key="2">
    <source>
        <dbReference type="ARBA" id="ARBA00005959"/>
    </source>
</evidence>
<dbReference type="InterPro" id="IPR001509">
    <property type="entry name" value="Epimerase_deHydtase"/>
</dbReference>
<dbReference type="EMBL" id="JAUJRV010000021">
    <property type="protein sequence ID" value="MDN7797719.1"/>
    <property type="molecule type" value="Genomic_DNA"/>
</dbReference>
<dbReference type="GO" id="GO:0042351">
    <property type="term" value="P:'de novo' GDP-L-fucose biosynthetic process"/>
    <property type="evidence" value="ECO:0007669"/>
    <property type="project" value="UniProtKB-UniRule"/>
</dbReference>
<dbReference type="InterPro" id="IPR036291">
    <property type="entry name" value="NAD(P)-bd_dom_sf"/>
</dbReference>
<evidence type="ECO:0000256" key="4">
    <source>
        <dbReference type="ARBA" id="ARBA00022857"/>
    </source>
</evidence>
<feature type="domain" description="NAD-dependent epimerase/dehydratase" evidence="10">
    <location>
        <begin position="7"/>
        <end position="238"/>
    </location>
</feature>
<dbReference type="PANTHER" id="PTHR43238">
    <property type="entry name" value="GDP-L-FUCOSE SYNTHASE"/>
    <property type="match status" value="1"/>
</dbReference>
<dbReference type="CDD" id="cd05239">
    <property type="entry name" value="GDP_FS_SDR_e"/>
    <property type="match status" value="1"/>
</dbReference>
<feature type="site" description="Important for catalytic activity" evidence="9">
    <location>
        <position position="108"/>
    </location>
</feature>
<dbReference type="GO" id="GO:0016853">
    <property type="term" value="F:isomerase activity"/>
    <property type="evidence" value="ECO:0007669"/>
    <property type="project" value="UniProtKB-KW"/>
</dbReference>
<dbReference type="GO" id="GO:0070401">
    <property type="term" value="F:NADP+ binding"/>
    <property type="evidence" value="ECO:0007669"/>
    <property type="project" value="UniProtKB-UniRule"/>
</dbReference>
<dbReference type="Gene3D" id="3.40.50.720">
    <property type="entry name" value="NAD(P)-binding Rossmann-like Domain"/>
    <property type="match status" value="1"/>
</dbReference>
<evidence type="ECO:0000256" key="9">
    <source>
        <dbReference type="HAMAP-Rule" id="MF_00956"/>
    </source>
</evidence>
<dbReference type="EC" id="1.1.1.271" evidence="3 9"/>